<evidence type="ECO:0000313" key="10">
    <source>
        <dbReference type="EMBL" id="ELI8100594.1"/>
    </source>
</evidence>
<comment type="caution">
    <text evidence="10">The sequence shown here is derived from an EMBL/GenBank/DDBJ whole genome shotgun (WGS) entry which is preliminary data.</text>
</comment>
<dbReference type="InterPro" id="IPR048454">
    <property type="entry name" value="YetF_N"/>
</dbReference>
<dbReference type="PANTHER" id="PTHR34582:SF6">
    <property type="entry name" value="UPF0702 TRANSMEMBRANE PROTEIN YCAP"/>
    <property type="match status" value="1"/>
</dbReference>
<dbReference type="GO" id="GO:0005886">
    <property type="term" value="C:plasma membrane"/>
    <property type="evidence" value="ECO:0007669"/>
    <property type="project" value="UniProtKB-SubCell"/>
</dbReference>
<feature type="domain" description="YetF-like N-terminal transmembrane" evidence="9">
    <location>
        <begin position="21"/>
        <end position="90"/>
    </location>
</feature>
<feature type="domain" description="YetF C-terminal" evidence="8">
    <location>
        <begin position="97"/>
        <end position="168"/>
    </location>
</feature>
<dbReference type="InterPro" id="IPR023090">
    <property type="entry name" value="UPF0702_alpha/beta_dom_sf"/>
</dbReference>
<dbReference type="Pfam" id="PF20730">
    <property type="entry name" value="YetF_N"/>
    <property type="match status" value="1"/>
</dbReference>
<keyword evidence="3" id="KW-1003">Cell membrane</keyword>
<dbReference type="Gene3D" id="3.30.240.20">
    <property type="entry name" value="bsu07140 like domains"/>
    <property type="match status" value="1"/>
</dbReference>
<evidence type="ECO:0000256" key="4">
    <source>
        <dbReference type="ARBA" id="ARBA00022692"/>
    </source>
</evidence>
<dbReference type="AlphaFoldDB" id="A0A0E8HX63"/>
<evidence type="ECO:0000259" key="9">
    <source>
        <dbReference type="Pfam" id="PF20730"/>
    </source>
</evidence>
<accession>A0A0E8HX63</accession>
<evidence type="ECO:0000256" key="7">
    <source>
        <dbReference type="SAM" id="Phobius"/>
    </source>
</evidence>
<feature type="transmembrane region" description="Helical" evidence="7">
    <location>
        <begin position="18"/>
        <end position="37"/>
    </location>
</feature>
<dbReference type="InterPro" id="IPR007353">
    <property type="entry name" value="DUF421"/>
</dbReference>
<evidence type="ECO:0000256" key="6">
    <source>
        <dbReference type="ARBA" id="ARBA00023136"/>
    </source>
</evidence>
<dbReference type="KEGG" id="yef:FORC2_1565"/>
<dbReference type="RefSeq" id="WP_005171029.1">
    <property type="nucleotide sequence ID" value="NZ_CAADJK010000001.1"/>
</dbReference>
<keyword evidence="6 7" id="KW-0472">Membrane</keyword>
<organism evidence="10 11">
    <name type="scientific">Yersinia enterocolitica</name>
    <dbReference type="NCBI Taxonomy" id="630"/>
    <lineage>
        <taxon>Bacteria</taxon>
        <taxon>Pseudomonadati</taxon>
        <taxon>Pseudomonadota</taxon>
        <taxon>Gammaproteobacteria</taxon>
        <taxon>Enterobacterales</taxon>
        <taxon>Yersiniaceae</taxon>
        <taxon>Yersinia</taxon>
    </lineage>
</organism>
<keyword evidence="4 7" id="KW-0812">Transmembrane</keyword>
<comment type="similarity">
    <text evidence="2">Belongs to the UPF0702 family.</text>
</comment>
<proteinExistence type="inferred from homology"/>
<dbReference type="Proteomes" id="UP001182355">
    <property type="component" value="Unassembled WGS sequence"/>
</dbReference>
<dbReference type="Pfam" id="PF04239">
    <property type="entry name" value="DUF421"/>
    <property type="match status" value="1"/>
</dbReference>
<evidence type="ECO:0000256" key="3">
    <source>
        <dbReference type="ARBA" id="ARBA00022475"/>
    </source>
</evidence>
<evidence type="ECO:0000259" key="8">
    <source>
        <dbReference type="Pfam" id="PF04239"/>
    </source>
</evidence>
<keyword evidence="5 7" id="KW-1133">Transmembrane helix</keyword>
<evidence type="ECO:0000313" key="11">
    <source>
        <dbReference type="Proteomes" id="UP001182355"/>
    </source>
</evidence>
<dbReference type="PANTHER" id="PTHR34582">
    <property type="entry name" value="UPF0702 TRANSMEMBRANE PROTEIN YCAP"/>
    <property type="match status" value="1"/>
</dbReference>
<evidence type="ECO:0000256" key="1">
    <source>
        <dbReference type="ARBA" id="ARBA00004651"/>
    </source>
</evidence>
<name>A0A0E8HX63_YEREN</name>
<dbReference type="EMBL" id="ABNAVX010000001">
    <property type="protein sequence ID" value="ELI8100594.1"/>
    <property type="molecule type" value="Genomic_DNA"/>
</dbReference>
<feature type="transmembrane region" description="Helical" evidence="7">
    <location>
        <begin position="75"/>
        <end position="95"/>
    </location>
</feature>
<evidence type="ECO:0000256" key="5">
    <source>
        <dbReference type="ARBA" id="ARBA00022989"/>
    </source>
</evidence>
<reference evidence="10" key="1">
    <citation type="submission" date="2023-02" db="EMBL/GenBank/DDBJ databases">
        <authorList>
            <person name="Ashton P.M."/>
            <person name="Dallman T."/>
            <person name="Nair S."/>
            <person name="De Pinna E."/>
            <person name="Peters T."/>
            <person name="Grant K."/>
        </authorList>
    </citation>
    <scope>NUCLEOTIDE SEQUENCE</scope>
    <source>
        <strain evidence="10">01103883</strain>
    </source>
</reference>
<comment type="subcellular location">
    <subcellularLocation>
        <location evidence="1">Cell membrane</location>
        <topology evidence="1">Multi-pass membrane protein</topology>
    </subcellularLocation>
</comment>
<feature type="transmembrane region" description="Helical" evidence="7">
    <location>
        <begin position="49"/>
        <end position="69"/>
    </location>
</feature>
<dbReference type="KEGG" id="yew:CH47_985"/>
<evidence type="ECO:0000256" key="2">
    <source>
        <dbReference type="ARBA" id="ARBA00006448"/>
    </source>
</evidence>
<sequence>MKTFDFNRMALDKFPIEFLAEVGIRCLFTFVLVFLFLKLSGRRGVRQMSLFEVVIILTLGSAAGDVTFYEDVPMLPVVMVFVSIMFLYRLSTFLMSRSEKIQQWMEGKPLIIISDGIFVWETMQQENITHDEFFMELRQQGVEHLGQVRLAILEVNGAISVFFFSKDKVKPGLPVLPKCCIKPLVNIEKPGEYACSQCSLIITLSNNSSATCQRCGHHHWVEALRHQREK</sequence>
<protein>
    <submittedName>
        <fullName evidence="10">DUF421 domain-containing protein</fullName>
    </submittedName>
</protein>
<gene>
    <name evidence="10" type="ORF">RSF11_000254</name>
</gene>